<dbReference type="OrthoDB" id="2970175at2759"/>
<dbReference type="Pfam" id="PF20415">
    <property type="entry name" value="DUF6699"/>
    <property type="match status" value="1"/>
</dbReference>
<sequence>MFDLKKWGRSKKPSSFEPKTPKIASIALPDEKYSPNPQYSAYSEKPRRTSSAMQHYVVDSRTTTPRYESSWYHHQPTHEATYETSRRSRTRTVSTPARHVEAPRPIRPHPSQGPFIPFMGGASDRIRIDSSQALAPVGVPSAQFLEEQIRRERPESMKPYKAPPAKLPLQEDDVESDGTADIDLSEYIPLEHLNKNLPPGVTAVLSKAWLDEQAEMKRRQSAPPIKKSSSKASGKSDDSRSWKAIPVVDDRDVDPSIKPNKMPLKSALKKTSSISPPKSILKTRDYDSRACQSDSEFHKPKISNNWAKPLKSFKVPSKAYLEEQQEKVEEQKRSRSSRNSYTPAKPTVHEIPPTIFQHTNSGSTSSPTDSSQGHDYHRSRRYSQTERPVPSNYMPAFIKDVKNPPPSIANYQTDPCWALRDWEDRKRQPDPKVIFDIRFDPRHEKFPVRLREGNRGYAPRITQDVLDMFVIPGGFMGSMVLIHRDLPWPIYVQKNGNLNLTVKDVLSAIHDQLSQPLTHEEQAQVGRDRIYRCSDYFRRRCQKSPVMTHLLERAGIARVDLLRSNTMFRGLVRHSHYPLNQFELVTESVPPERS</sequence>
<comment type="caution">
    <text evidence="3">The sequence shown here is derived from an EMBL/GenBank/DDBJ whole genome shotgun (WGS) entry which is preliminary data.</text>
</comment>
<feature type="compositionally biased region" description="Low complexity" evidence="1">
    <location>
        <begin position="359"/>
        <end position="371"/>
    </location>
</feature>
<feature type="domain" description="DUF6699" evidence="2">
    <location>
        <begin position="434"/>
        <end position="573"/>
    </location>
</feature>
<feature type="compositionally biased region" description="Low complexity" evidence="1">
    <location>
        <begin position="269"/>
        <end position="280"/>
    </location>
</feature>
<name>A0A9W8JXW3_9AGAR</name>
<feature type="compositionally biased region" description="Basic and acidic residues" evidence="1">
    <location>
        <begin position="76"/>
        <end position="86"/>
    </location>
</feature>
<evidence type="ECO:0000256" key="1">
    <source>
        <dbReference type="SAM" id="MobiDB-lite"/>
    </source>
</evidence>
<evidence type="ECO:0000259" key="2">
    <source>
        <dbReference type="Pfam" id="PF20415"/>
    </source>
</evidence>
<feature type="region of interest" description="Disordered" evidence="1">
    <location>
        <begin position="322"/>
        <end position="391"/>
    </location>
</feature>
<feature type="region of interest" description="Disordered" evidence="1">
    <location>
        <begin position="150"/>
        <end position="180"/>
    </location>
</feature>
<reference evidence="3" key="1">
    <citation type="submission" date="2022-07" db="EMBL/GenBank/DDBJ databases">
        <title>Genome Sequence of Agrocybe chaxingu.</title>
        <authorList>
            <person name="Buettner E."/>
        </authorList>
    </citation>
    <scope>NUCLEOTIDE SEQUENCE</scope>
    <source>
        <strain evidence="3">MP-N11</strain>
    </source>
</reference>
<organism evidence="3 4">
    <name type="scientific">Agrocybe chaxingu</name>
    <dbReference type="NCBI Taxonomy" id="84603"/>
    <lineage>
        <taxon>Eukaryota</taxon>
        <taxon>Fungi</taxon>
        <taxon>Dikarya</taxon>
        <taxon>Basidiomycota</taxon>
        <taxon>Agaricomycotina</taxon>
        <taxon>Agaricomycetes</taxon>
        <taxon>Agaricomycetidae</taxon>
        <taxon>Agaricales</taxon>
        <taxon>Agaricineae</taxon>
        <taxon>Strophariaceae</taxon>
        <taxon>Agrocybe</taxon>
    </lineage>
</organism>
<feature type="compositionally biased region" description="Basic and acidic residues" evidence="1">
    <location>
        <begin position="322"/>
        <end position="333"/>
    </location>
</feature>
<keyword evidence="4" id="KW-1185">Reference proteome</keyword>
<feature type="compositionally biased region" description="Low complexity" evidence="1">
    <location>
        <begin position="221"/>
        <end position="233"/>
    </location>
</feature>
<proteinExistence type="predicted"/>
<feature type="compositionally biased region" description="Acidic residues" evidence="1">
    <location>
        <begin position="170"/>
        <end position="180"/>
    </location>
</feature>
<feature type="region of interest" description="Disordered" evidence="1">
    <location>
        <begin position="214"/>
        <end position="309"/>
    </location>
</feature>
<dbReference type="InterPro" id="IPR046522">
    <property type="entry name" value="DUF6699"/>
</dbReference>
<accession>A0A9W8JXW3</accession>
<dbReference type="Proteomes" id="UP001148786">
    <property type="component" value="Unassembled WGS sequence"/>
</dbReference>
<evidence type="ECO:0000313" key="4">
    <source>
        <dbReference type="Proteomes" id="UP001148786"/>
    </source>
</evidence>
<feature type="region of interest" description="Disordered" evidence="1">
    <location>
        <begin position="1"/>
        <end position="112"/>
    </location>
</feature>
<dbReference type="EMBL" id="JANKHO010001998">
    <property type="protein sequence ID" value="KAJ3495776.1"/>
    <property type="molecule type" value="Genomic_DNA"/>
</dbReference>
<gene>
    <name evidence="3" type="ORF">NLJ89_g10575</name>
</gene>
<protein>
    <recommendedName>
        <fullName evidence="2">DUF6699 domain-containing protein</fullName>
    </recommendedName>
</protein>
<evidence type="ECO:0000313" key="3">
    <source>
        <dbReference type="EMBL" id="KAJ3495776.1"/>
    </source>
</evidence>
<dbReference type="AlphaFoldDB" id="A0A9W8JXW3"/>